<keyword evidence="3" id="KW-1185">Reference proteome</keyword>
<name>A0ABN7RT93_OIKDI</name>
<dbReference type="EMBL" id="OU015568">
    <property type="protein sequence ID" value="CAG5081596.1"/>
    <property type="molecule type" value="Genomic_DNA"/>
</dbReference>
<gene>
    <name evidence="2" type="ORF">OKIOD_LOCUS1479</name>
</gene>
<feature type="signal peptide" evidence="1">
    <location>
        <begin position="1"/>
        <end position="16"/>
    </location>
</feature>
<dbReference type="Proteomes" id="UP001158576">
    <property type="component" value="Chromosome PAR"/>
</dbReference>
<evidence type="ECO:0000256" key="1">
    <source>
        <dbReference type="SAM" id="SignalP"/>
    </source>
</evidence>
<sequence>MKLNLFFFLLFAVGSAFWRRREFRPYPSQLRSYRSRVRERMIDDYKNRRYRGRYYSSLYRFLSQEDEEKSLLNRIPRFENSKIVESKKIESKKVEKKKENN</sequence>
<feature type="chain" id="PRO_5047398801" evidence="1">
    <location>
        <begin position="17"/>
        <end position="101"/>
    </location>
</feature>
<protein>
    <submittedName>
        <fullName evidence="2">Oidioi.mRNA.OKI2018_I69.PAR.g9921.t1.cds</fullName>
    </submittedName>
</protein>
<accession>A0ABN7RT93</accession>
<proteinExistence type="predicted"/>
<keyword evidence="1" id="KW-0732">Signal</keyword>
<evidence type="ECO:0000313" key="3">
    <source>
        <dbReference type="Proteomes" id="UP001158576"/>
    </source>
</evidence>
<evidence type="ECO:0000313" key="2">
    <source>
        <dbReference type="EMBL" id="CAG5081596.1"/>
    </source>
</evidence>
<reference evidence="2 3" key="1">
    <citation type="submission" date="2021-04" db="EMBL/GenBank/DDBJ databases">
        <authorList>
            <person name="Bliznina A."/>
        </authorList>
    </citation>
    <scope>NUCLEOTIDE SEQUENCE [LARGE SCALE GENOMIC DNA]</scope>
</reference>
<organism evidence="2 3">
    <name type="scientific">Oikopleura dioica</name>
    <name type="common">Tunicate</name>
    <dbReference type="NCBI Taxonomy" id="34765"/>
    <lineage>
        <taxon>Eukaryota</taxon>
        <taxon>Metazoa</taxon>
        <taxon>Chordata</taxon>
        <taxon>Tunicata</taxon>
        <taxon>Appendicularia</taxon>
        <taxon>Copelata</taxon>
        <taxon>Oikopleuridae</taxon>
        <taxon>Oikopleura</taxon>
    </lineage>
</organism>